<dbReference type="PATRIC" id="fig|1623450.3.peg.218"/>
<evidence type="ECO:0000313" key="12">
    <source>
        <dbReference type="EMBL" id="AKO65392.1"/>
    </source>
</evidence>
<dbReference type="AlphaFoldDB" id="A0A0H4JA67"/>
<dbReference type="Pfam" id="PF00408">
    <property type="entry name" value="PGM_PMM_IV"/>
    <property type="match status" value="1"/>
</dbReference>
<accession>A0A0H4JA67</accession>
<keyword evidence="4 7" id="KW-0479">Metal-binding</keyword>
<keyword evidence="6 12" id="KW-0413">Isomerase</keyword>
<dbReference type="Gene3D" id="3.40.120.10">
    <property type="entry name" value="Alpha-D-Glucose-1,6-Bisphosphate, subunit A, domain 3"/>
    <property type="match status" value="3"/>
</dbReference>
<keyword evidence="3" id="KW-0597">Phosphoprotein</keyword>
<dbReference type="PROSITE" id="PS00710">
    <property type="entry name" value="PGM_PMM"/>
    <property type="match status" value="1"/>
</dbReference>
<keyword evidence="13" id="KW-1185">Reference proteome</keyword>
<dbReference type="OrthoDB" id="9803322at2"/>
<dbReference type="InterPro" id="IPR016066">
    <property type="entry name" value="A-D-PHexomutase_CS"/>
</dbReference>
<dbReference type="PANTHER" id="PTHR43771">
    <property type="entry name" value="PHOSPHOMANNOMUTASE"/>
    <property type="match status" value="1"/>
</dbReference>
<feature type="domain" description="Alpha-D-phosphohexomutase alpha/beta/alpha" evidence="11">
    <location>
        <begin position="253"/>
        <end position="362"/>
    </location>
</feature>
<dbReference type="Pfam" id="PF02880">
    <property type="entry name" value="PGM_PMM_III"/>
    <property type="match status" value="1"/>
</dbReference>
<dbReference type="InterPro" id="IPR005845">
    <property type="entry name" value="A-D-PHexomutase_a/b/a-II"/>
</dbReference>
<dbReference type="EC" id="5.4.2.2" evidence="12"/>
<evidence type="ECO:0000256" key="3">
    <source>
        <dbReference type="ARBA" id="ARBA00022553"/>
    </source>
</evidence>
<dbReference type="Proteomes" id="UP000066549">
    <property type="component" value="Chromosome"/>
</dbReference>
<evidence type="ECO:0000256" key="4">
    <source>
        <dbReference type="ARBA" id="ARBA00022723"/>
    </source>
</evidence>
<evidence type="ECO:0000256" key="6">
    <source>
        <dbReference type="ARBA" id="ARBA00023235"/>
    </source>
</evidence>
<dbReference type="CDD" id="cd03089">
    <property type="entry name" value="PMM_PGM"/>
    <property type="match status" value="1"/>
</dbReference>
<dbReference type="InterPro" id="IPR016055">
    <property type="entry name" value="A-D-PHexomutase_a/b/a-I/II/III"/>
</dbReference>
<dbReference type="GO" id="GO:0005975">
    <property type="term" value="P:carbohydrate metabolic process"/>
    <property type="evidence" value="ECO:0007669"/>
    <property type="project" value="InterPro"/>
</dbReference>
<dbReference type="InterPro" id="IPR005844">
    <property type="entry name" value="A-D-PHexomutase_a/b/a-I"/>
</dbReference>
<evidence type="ECO:0000259" key="11">
    <source>
        <dbReference type="Pfam" id="PF02880"/>
    </source>
</evidence>
<comment type="similarity">
    <text evidence="2 7">Belongs to the phosphohexose mutase family.</text>
</comment>
<feature type="domain" description="Alpha-D-phosphohexomutase alpha/beta/alpha" evidence="9">
    <location>
        <begin position="5"/>
        <end position="136"/>
    </location>
</feature>
<evidence type="ECO:0000256" key="2">
    <source>
        <dbReference type="ARBA" id="ARBA00010231"/>
    </source>
</evidence>
<dbReference type="PRINTS" id="PR00509">
    <property type="entry name" value="PGMPMM"/>
</dbReference>
<dbReference type="InterPro" id="IPR005841">
    <property type="entry name" value="Alpha-D-phosphohexomutase_SF"/>
</dbReference>
<dbReference type="SUPFAM" id="SSF55957">
    <property type="entry name" value="Phosphoglucomutase, C-terminal domain"/>
    <property type="match status" value="1"/>
</dbReference>
<dbReference type="SUPFAM" id="SSF53738">
    <property type="entry name" value="Phosphoglucomutase, first 3 domains"/>
    <property type="match status" value="3"/>
</dbReference>
<dbReference type="InterPro" id="IPR036900">
    <property type="entry name" value="A-D-PHexomutase_C_sf"/>
</dbReference>
<evidence type="ECO:0000259" key="9">
    <source>
        <dbReference type="Pfam" id="PF02878"/>
    </source>
</evidence>
<dbReference type="Pfam" id="PF02879">
    <property type="entry name" value="PGM_PMM_II"/>
    <property type="match status" value="1"/>
</dbReference>
<dbReference type="EMBL" id="CP011002">
    <property type="protein sequence ID" value="AKO65392.1"/>
    <property type="molecule type" value="Genomic_DNA"/>
</dbReference>
<evidence type="ECO:0000313" key="13">
    <source>
        <dbReference type="Proteomes" id="UP000066549"/>
    </source>
</evidence>
<feature type="domain" description="Alpha-D-phosphohexomutase C-terminal" evidence="8">
    <location>
        <begin position="368"/>
        <end position="444"/>
    </location>
</feature>
<name>A0A0H4JA67_9PROT</name>
<evidence type="ECO:0000259" key="8">
    <source>
        <dbReference type="Pfam" id="PF00408"/>
    </source>
</evidence>
<dbReference type="GO" id="GO:0004614">
    <property type="term" value="F:phosphoglucomutase activity"/>
    <property type="evidence" value="ECO:0007669"/>
    <property type="project" value="UniProtKB-EC"/>
</dbReference>
<evidence type="ECO:0000256" key="5">
    <source>
        <dbReference type="ARBA" id="ARBA00022842"/>
    </source>
</evidence>
<dbReference type="GO" id="GO:0000287">
    <property type="term" value="F:magnesium ion binding"/>
    <property type="evidence" value="ECO:0007669"/>
    <property type="project" value="InterPro"/>
</dbReference>
<gene>
    <name evidence="12" type="ORF">VI33_01070</name>
</gene>
<dbReference type="Gene3D" id="3.30.310.50">
    <property type="entry name" value="Alpha-D-phosphohexomutase, C-terminal domain"/>
    <property type="match status" value="1"/>
</dbReference>
<keyword evidence="5 7" id="KW-0460">Magnesium</keyword>
<dbReference type="PANTHER" id="PTHR43771:SF2">
    <property type="entry name" value="PHOSPHOMANNOMUTASE_PHOSPHOGLUCOMUTASE"/>
    <property type="match status" value="1"/>
</dbReference>
<organism evidence="12 13">
    <name type="scientific">Methylophilales bacterium MBRS-H7</name>
    <dbReference type="NCBI Taxonomy" id="1623450"/>
    <lineage>
        <taxon>Bacteria</taxon>
        <taxon>Pseudomonadati</taxon>
        <taxon>Pseudomonadota</taxon>
        <taxon>Betaproteobacteria</taxon>
        <taxon>Nitrosomonadales</taxon>
        <taxon>OM43 clade</taxon>
    </lineage>
</organism>
<comment type="cofactor">
    <cofactor evidence="1">
        <name>Mg(2+)</name>
        <dbReference type="ChEBI" id="CHEBI:18420"/>
    </cofactor>
</comment>
<feature type="domain" description="Alpha-D-phosphohexomutase alpha/beta/alpha" evidence="10">
    <location>
        <begin position="151"/>
        <end position="248"/>
    </location>
</feature>
<dbReference type="EC" id="5.4.2.8" evidence="12"/>
<evidence type="ECO:0000256" key="7">
    <source>
        <dbReference type="RuleBase" id="RU004326"/>
    </source>
</evidence>
<protein>
    <submittedName>
        <fullName evidence="12">Phosphoglucomutase</fullName>
        <ecNumber evidence="12">5.4.2.2</ecNumber>
        <ecNumber evidence="12">5.4.2.8</ecNumber>
    </submittedName>
</protein>
<dbReference type="Pfam" id="PF02878">
    <property type="entry name" value="PGM_PMM_I"/>
    <property type="match status" value="1"/>
</dbReference>
<evidence type="ECO:0000256" key="1">
    <source>
        <dbReference type="ARBA" id="ARBA00001946"/>
    </source>
</evidence>
<dbReference type="GO" id="GO:0004615">
    <property type="term" value="F:phosphomannomutase activity"/>
    <property type="evidence" value="ECO:0007669"/>
    <property type="project" value="UniProtKB-EC"/>
</dbReference>
<dbReference type="InterPro" id="IPR005843">
    <property type="entry name" value="A-D-PHexomutase_C"/>
</dbReference>
<dbReference type="InterPro" id="IPR005846">
    <property type="entry name" value="A-D-PHexomutase_a/b/a-III"/>
</dbReference>
<reference evidence="12 13" key="1">
    <citation type="submission" date="2015-03" db="EMBL/GenBank/DDBJ databases">
        <title>Comparative analysis of the OM43 clade including a novel species from Red Sea uncovers genomic and metabolic diversity among marine methylotrophs.</title>
        <authorList>
            <person name="Jimenez-Infante F."/>
            <person name="Ngugi D.K."/>
            <person name="Vinu M."/>
            <person name="Alam I."/>
            <person name="Kamau A."/>
            <person name="Blom J."/>
            <person name="Bajic V.B."/>
            <person name="Stingl U."/>
        </authorList>
    </citation>
    <scope>NUCLEOTIDE SEQUENCE [LARGE SCALE GENOMIC DNA]</scope>
    <source>
        <strain evidence="12 13">MBRSH7</strain>
    </source>
</reference>
<proteinExistence type="inferred from homology"/>
<evidence type="ECO:0000259" key="10">
    <source>
        <dbReference type="Pfam" id="PF02879"/>
    </source>
</evidence>
<sequence>MLDQLIFKAYDIRGIVDEGLTDETIFAIGKAIGSEAIVQKQTDICVGYDGRLSSPSICDTLIKGINSTGINTINIGLVTTPILYFSTFYLETNSGVMITGSHNPPNYNGFKMVINKTTLSSDDIQKLKQRILEDDFIAGKGKSKNKNVKKAYKDKILSTIKLKRKMKVAIDCGNGAAGVIAKELFQELGIDTHMMYDEVDGNFPNHHPDPSKPNNLKELIDVVKNTDCELGLAFDGDADRLGVVNKNGEIIYPDRQLMLFAKSILKDNAGRKIIFDVKSSRYLHSWIANNGGEPIIWKTGHSLIKKKMKEDNAILAGEMSGHTFFNDKWYGFDDGIYAGARLLEILSHETQEIEKVLSELPKGFSTPEINIPLNEGEQHSIIHSLQQEAHFEKALEVIKIDGLRVEYKHGFGLMRASNTTPVVVLRFEAETEQGLLEIQDDFRDKLKTKINVSDIPF</sequence>